<dbReference type="PANTHER" id="PTHR14499">
    <property type="entry name" value="POTASSIUM CHANNEL TETRAMERIZATION DOMAIN-CONTAINING"/>
    <property type="match status" value="1"/>
</dbReference>
<dbReference type="InterPro" id="IPR011333">
    <property type="entry name" value="SKP1/BTB/POZ_sf"/>
</dbReference>
<dbReference type="AlphaFoldDB" id="A0A4Z2FAY4"/>
<feature type="compositionally biased region" description="Polar residues" evidence="1">
    <location>
        <begin position="71"/>
        <end position="81"/>
    </location>
</feature>
<feature type="domain" description="Potassium channel tetramerisation-type BTB" evidence="2">
    <location>
        <begin position="236"/>
        <end position="288"/>
    </location>
</feature>
<dbReference type="PANTHER" id="PTHR14499:SF10">
    <property type="entry name" value="BTB_POZ DOMAIN-CONTAINING PROTEIN KCTD6"/>
    <property type="match status" value="1"/>
</dbReference>
<feature type="region of interest" description="Disordered" evidence="1">
    <location>
        <begin position="47"/>
        <end position="105"/>
    </location>
</feature>
<comment type="caution">
    <text evidence="3">The sequence shown here is derived from an EMBL/GenBank/DDBJ whole genome shotgun (WGS) entry which is preliminary data.</text>
</comment>
<dbReference type="SUPFAM" id="SSF54695">
    <property type="entry name" value="POZ domain"/>
    <property type="match status" value="1"/>
</dbReference>
<organism evidence="3 4">
    <name type="scientific">Liparis tanakae</name>
    <name type="common">Tanaka's snailfish</name>
    <dbReference type="NCBI Taxonomy" id="230148"/>
    <lineage>
        <taxon>Eukaryota</taxon>
        <taxon>Metazoa</taxon>
        <taxon>Chordata</taxon>
        <taxon>Craniata</taxon>
        <taxon>Vertebrata</taxon>
        <taxon>Euteleostomi</taxon>
        <taxon>Actinopterygii</taxon>
        <taxon>Neopterygii</taxon>
        <taxon>Teleostei</taxon>
        <taxon>Neoteleostei</taxon>
        <taxon>Acanthomorphata</taxon>
        <taxon>Eupercaria</taxon>
        <taxon>Perciformes</taxon>
        <taxon>Cottioidei</taxon>
        <taxon>Cottales</taxon>
        <taxon>Liparidae</taxon>
        <taxon>Liparis</taxon>
    </lineage>
</organism>
<evidence type="ECO:0000256" key="1">
    <source>
        <dbReference type="SAM" id="MobiDB-lite"/>
    </source>
</evidence>
<evidence type="ECO:0000313" key="4">
    <source>
        <dbReference type="Proteomes" id="UP000314294"/>
    </source>
</evidence>
<sequence>MTCAHVSHRNDLSCAAAASGKTHRTVSGVVKVNTALRLKLRPWRSNANRQEEQFSSSGRLGRRRPARPAGQSTAGQSTAGPSTAGQSTAGQSTAGQAAASSSVPWTGPADLRFMADAEPRLGYSHQSALIAVRELTGRATENKSNTVFQEDLSNDGVTCLFAWPSFPTGVSRANGRVPACADRHSAVLSHRQHRAGVAGNDLLGRLTTLKGQRTRSASRGLPMENGDLGHMMGESVTLNVGGSVYSTTLSTLQRYPESMLGAMFGGDLPTVRDARGNYFIDRDGPLFR</sequence>
<keyword evidence="4" id="KW-1185">Reference proteome</keyword>
<name>A0A4Z2FAY4_9TELE</name>
<dbReference type="Gene3D" id="3.30.710.10">
    <property type="entry name" value="Potassium Channel Kv1.1, Chain A"/>
    <property type="match status" value="1"/>
</dbReference>
<accession>A0A4Z2FAY4</accession>
<proteinExistence type="predicted"/>
<dbReference type="Proteomes" id="UP000314294">
    <property type="component" value="Unassembled WGS sequence"/>
</dbReference>
<dbReference type="GO" id="GO:0051260">
    <property type="term" value="P:protein homooligomerization"/>
    <property type="evidence" value="ECO:0007669"/>
    <property type="project" value="InterPro"/>
</dbReference>
<reference evidence="3 4" key="1">
    <citation type="submission" date="2019-03" db="EMBL/GenBank/DDBJ databases">
        <title>First draft genome of Liparis tanakae, snailfish: a comprehensive survey of snailfish specific genes.</title>
        <authorList>
            <person name="Kim W."/>
            <person name="Song I."/>
            <person name="Jeong J.-H."/>
            <person name="Kim D."/>
            <person name="Kim S."/>
            <person name="Ryu S."/>
            <person name="Song J.Y."/>
            <person name="Lee S.K."/>
        </authorList>
    </citation>
    <scope>NUCLEOTIDE SEQUENCE [LARGE SCALE GENOMIC DNA]</scope>
    <source>
        <tissue evidence="3">Muscle</tissue>
    </source>
</reference>
<evidence type="ECO:0000313" key="3">
    <source>
        <dbReference type="EMBL" id="TNN38307.1"/>
    </source>
</evidence>
<feature type="compositionally biased region" description="Low complexity" evidence="1">
    <location>
        <begin position="82"/>
        <end position="102"/>
    </location>
</feature>
<gene>
    <name evidence="3" type="primary">kctd6_2</name>
    <name evidence="3" type="ORF">EYF80_051524</name>
</gene>
<dbReference type="InterPro" id="IPR003131">
    <property type="entry name" value="T1-type_BTB"/>
</dbReference>
<protein>
    <submittedName>
        <fullName evidence="3">BTB/POZ domain-containing protein KCTD6</fullName>
    </submittedName>
</protein>
<evidence type="ECO:0000259" key="2">
    <source>
        <dbReference type="Pfam" id="PF02214"/>
    </source>
</evidence>
<dbReference type="OrthoDB" id="2414723at2759"/>
<dbReference type="Pfam" id="PF02214">
    <property type="entry name" value="BTB_2"/>
    <property type="match status" value="1"/>
</dbReference>
<dbReference type="EMBL" id="SRLO01001384">
    <property type="protein sequence ID" value="TNN38307.1"/>
    <property type="molecule type" value="Genomic_DNA"/>
</dbReference>